<evidence type="ECO:0000313" key="10">
    <source>
        <dbReference type="EMBL" id="KAF4122880.1"/>
    </source>
</evidence>
<keyword evidence="4 8" id="KW-1133">Transmembrane helix</keyword>
<feature type="transmembrane region" description="Helical" evidence="8">
    <location>
        <begin position="387"/>
        <end position="405"/>
    </location>
</feature>
<dbReference type="PANTHER" id="PTHR43791">
    <property type="entry name" value="PERMEASE-RELATED"/>
    <property type="match status" value="1"/>
</dbReference>
<evidence type="ECO:0000256" key="6">
    <source>
        <dbReference type="ARBA" id="ARBA00037968"/>
    </source>
</evidence>
<evidence type="ECO:0000256" key="1">
    <source>
        <dbReference type="ARBA" id="ARBA00004141"/>
    </source>
</evidence>
<dbReference type="OrthoDB" id="4454541at2759"/>
<protein>
    <submittedName>
        <fullName evidence="10">Arabinose efflux permease, MFS family</fullName>
    </submittedName>
</protein>
<evidence type="ECO:0000256" key="3">
    <source>
        <dbReference type="ARBA" id="ARBA00022692"/>
    </source>
</evidence>
<evidence type="ECO:0000256" key="2">
    <source>
        <dbReference type="ARBA" id="ARBA00022448"/>
    </source>
</evidence>
<dbReference type="PROSITE" id="PS50850">
    <property type="entry name" value="MFS"/>
    <property type="match status" value="1"/>
</dbReference>
<dbReference type="InterPro" id="IPR011701">
    <property type="entry name" value="MFS"/>
</dbReference>
<dbReference type="GO" id="GO:0016020">
    <property type="term" value="C:membrane"/>
    <property type="evidence" value="ECO:0007669"/>
    <property type="project" value="UniProtKB-SubCell"/>
</dbReference>
<reference evidence="10" key="1">
    <citation type="submission" date="2020-03" db="EMBL/GenBank/DDBJ databases">
        <title>Site-based positive gene gene selection in Geosmithia morbida across the United States reveals a broad range of putative effectors and factors for local host and environmental adapation.</title>
        <authorList>
            <person name="Onufrak A."/>
            <person name="Murdoch R.W."/>
            <person name="Gazis R."/>
            <person name="Huff M."/>
            <person name="Staton M."/>
            <person name="Klingeman W."/>
            <person name="Hadziabdic D."/>
        </authorList>
    </citation>
    <scope>NUCLEOTIDE SEQUENCE</scope>
    <source>
        <strain evidence="10">1262</strain>
    </source>
</reference>
<dbReference type="RefSeq" id="XP_035321532.1">
    <property type="nucleotide sequence ID" value="XM_035469152.1"/>
</dbReference>
<evidence type="ECO:0000313" key="11">
    <source>
        <dbReference type="Proteomes" id="UP000749293"/>
    </source>
</evidence>
<feature type="transmembrane region" description="Helical" evidence="8">
    <location>
        <begin position="291"/>
        <end position="316"/>
    </location>
</feature>
<dbReference type="Proteomes" id="UP000749293">
    <property type="component" value="Unassembled WGS sequence"/>
</dbReference>
<sequence>MKSSPDLEEVASQTLEENVDPGLIKRVNIGKGADRAAELIGDQHVDVTEEDDRRIRHKTDLHILTILTWVYFLQILDKSTLGYGAITGMREDCNLSSAQYSLVSSIAPIAQLAWQPFSSWLIVRVPHRILMPTLCLGWGIAQTCMAACSGYGSLLATRFLLGLFEAGCLPLFSVITSQWYRRAEQPVRVACWYSTNGVATIFAAAVSYGLTKVEHPVLQSWRILFLFVGLLTIVTAPIVYWFLDSDVAGARFLNDFERLQAIERLRANQTGTGSREFKWNHVQEALLETKAWLFMGIALTLNITTIVTNTFGPLLLEGIGMEKSLTSLLNMPFGALQVIVIMPSAYLAHRLKIKSAPLAALMLPVLAGILMLYLLPRDRTASLLAAYYLLAFGFAGNPIIVSWMVSNTAGTTKKSVVMSIFNAGSSAGNIIGPLLFSTADAPEYKPGLRKTMGTTCALVGIVGLLTVNLWVLNRFQEHRREQNGKPRKLRDLSMENRYTSERQETEDGVQLGTNAFKDLTDRENDEFVYIY</sequence>
<dbReference type="AlphaFoldDB" id="A0A9P4YU66"/>
<comment type="caution">
    <text evidence="10">The sequence shown here is derived from an EMBL/GenBank/DDBJ whole genome shotgun (WGS) entry which is preliminary data.</text>
</comment>
<feature type="transmembrane region" description="Helical" evidence="8">
    <location>
        <begin position="355"/>
        <end position="375"/>
    </location>
</feature>
<evidence type="ECO:0000256" key="7">
    <source>
        <dbReference type="SAM" id="MobiDB-lite"/>
    </source>
</evidence>
<feature type="transmembrane region" description="Helical" evidence="8">
    <location>
        <begin position="192"/>
        <end position="211"/>
    </location>
</feature>
<feature type="transmembrane region" description="Helical" evidence="8">
    <location>
        <begin position="328"/>
        <end position="349"/>
    </location>
</feature>
<evidence type="ECO:0000256" key="8">
    <source>
        <dbReference type="SAM" id="Phobius"/>
    </source>
</evidence>
<organism evidence="10 11">
    <name type="scientific">Geosmithia morbida</name>
    <dbReference type="NCBI Taxonomy" id="1094350"/>
    <lineage>
        <taxon>Eukaryota</taxon>
        <taxon>Fungi</taxon>
        <taxon>Dikarya</taxon>
        <taxon>Ascomycota</taxon>
        <taxon>Pezizomycotina</taxon>
        <taxon>Sordariomycetes</taxon>
        <taxon>Hypocreomycetidae</taxon>
        <taxon>Hypocreales</taxon>
        <taxon>Bionectriaceae</taxon>
        <taxon>Geosmithia</taxon>
    </lineage>
</organism>
<gene>
    <name evidence="10" type="ORF">GMORB2_7187</name>
</gene>
<dbReference type="InterPro" id="IPR020846">
    <property type="entry name" value="MFS_dom"/>
</dbReference>
<feature type="domain" description="Major facilitator superfamily (MFS) profile" evidence="9">
    <location>
        <begin position="63"/>
        <end position="480"/>
    </location>
</feature>
<feature type="transmembrane region" description="Helical" evidence="8">
    <location>
        <begin position="223"/>
        <end position="243"/>
    </location>
</feature>
<dbReference type="PANTHER" id="PTHR43791:SF16">
    <property type="entry name" value="TRANSPORTER, PUTATIVE (AFU_ORTHOLOGUE AFUA_3G01840)-RELATED"/>
    <property type="match status" value="1"/>
</dbReference>
<evidence type="ECO:0000256" key="5">
    <source>
        <dbReference type="ARBA" id="ARBA00023136"/>
    </source>
</evidence>
<feature type="compositionally biased region" description="Basic and acidic residues" evidence="7">
    <location>
        <begin position="482"/>
        <end position="505"/>
    </location>
</feature>
<dbReference type="EMBL" id="JAANYQ010000008">
    <property type="protein sequence ID" value="KAF4122880.1"/>
    <property type="molecule type" value="Genomic_DNA"/>
</dbReference>
<keyword evidence="3 8" id="KW-0812">Transmembrane</keyword>
<evidence type="ECO:0000259" key="9">
    <source>
        <dbReference type="PROSITE" id="PS50850"/>
    </source>
</evidence>
<comment type="similarity">
    <text evidence="6">Belongs to the major facilitator superfamily. Allantoate permease family.</text>
</comment>
<keyword evidence="2" id="KW-0813">Transport</keyword>
<keyword evidence="11" id="KW-1185">Reference proteome</keyword>
<dbReference type="InterPro" id="IPR036259">
    <property type="entry name" value="MFS_trans_sf"/>
</dbReference>
<feature type="transmembrane region" description="Helical" evidence="8">
    <location>
        <begin position="452"/>
        <end position="472"/>
    </location>
</feature>
<feature type="transmembrane region" description="Helical" evidence="8">
    <location>
        <begin position="159"/>
        <end position="180"/>
    </location>
</feature>
<keyword evidence="5 8" id="KW-0472">Membrane</keyword>
<evidence type="ECO:0000256" key="4">
    <source>
        <dbReference type="ARBA" id="ARBA00022989"/>
    </source>
</evidence>
<dbReference type="Gene3D" id="1.20.1250.20">
    <property type="entry name" value="MFS general substrate transporter like domains"/>
    <property type="match status" value="2"/>
</dbReference>
<dbReference type="SUPFAM" id="SSF103473">
    <property type="entry name" value="MFS general substrate transporter"/>
    <property type="match status" value="1"/>
</dbReference>
<name>A0A9P4YU66_9HYPO</name>
<proteinExistence type="inferred from homology"/>
<dbReference type="GeneID" id="55973410"/>
<feature type="region of interest" description="Disordered" evidence="7">
    <location>
        <begin position="482"/>
        <end position="506"/>
    </location>
</feature>
<dbReference type="FunFam" id="1.20.1250.20:FF:000064">
    <property type="entry name" value="MFS allantoate transporter"/>
    <property type="match status" value="1"/>
</dbReference>
<comment type="subcellular location">
    <subcellularLocation>
        <location evidence="1">Membrane</location>
        <topology evidence="1">Multi-pass membrane protein</topology>
    </subcellularLocation>
</comment>
<accession>A0A9P4YU66</accession>
<dbReference type="Pfam" id="PF07690">
    <property type="entry name" value="MFS_1"/>
    <property type="match status" value="1"/>
</dbReference>
<dbReference type="GO" id="GO:0022857">
    <property type="term" value="F:transmembrane transporter activity"/>
    <property type="evidence" value="ECO:0007669"/>
    <property type="project" value="InterPro"/>
</dbReference>